<name>A0A2H0KT72_9BACT</name>
<gene>
    <name evidence="1" type="ORF">COV84_01965</name>
</gene>
<dbReference type="EMBL" id="PCVO01000031">
    <property type="protein sequence ID" value="PIQ75297.1"/>
    <property type="molecule type" value="Genomic_DNA"/>
</dbReference>
<evidence type="ECO:0000313" key="1">
    <source>
        <dbReference type="EMBL" id="PIQ75297.1"/>
    </source>
</evidence>
<sequence>MAKFEINWIIKLFMRLAPKSFLRYVAVKQGLDDRKVKYAMKLFDGVERIDITPLPSRSGRGFIVCLDSKLSLFFYQDGDHFYFDGLEMGEYEKGDVTVFDKLGS</sequence>
<protein>
    <submittedName>
        <fullName evidence="1">Uncharacterized protein</fullName>
    </submittedName>
</protein>
<dbReference type="AlphaFoldDB" id="A0A2H0KT72"/>
<dbReference type="Proteomes" id="UP000229317">
    <property type="component" value="Unassembled WGS sequence"/>
</dbReference>
<organism evidence="1 2">
    <name type="scientific">Candidatus Portnoybacteria bacterium CG11_big_fil_rev_8_21_14_0_20_40_15</name>
    <dbReference type="NCBI Taxonomy" id="1974817"/>
    <lineage>
        <taxon>Bacteria</taxon>
        <taxon>Candidatus Portnoyibacteriota</taxon>
    </lineage>
</organism>
<accession>A0A2H0KT72</accession>
<proteinExistence type="predicted"/>
<comment type="caution">
    <text evidence="1">The sequence shown here is derived from an EMBL/GenBank/DDBJ whole genome shotgun (WGS) entry which is preliminary data.</text>
</comment>
<reference evidence="1 2" key="1">
    <citation type="submission" date="2017-09" db="EMBL/GenBank/DDBJ databases">
        <title>Depth-based differentiation of microbial function through sediment-hosted aquifers and enrichment of novel symbionts in the deep terrestrial subsurface.</title>
        <authorList>
            <person name="Probst A.J."/>
            <person name="Ladd B."/>
            <person name="Jarett J.K."/>
            <person name="Geller-Mcgrath D.E."/>
            <person name="Sieber C.M."/>
            <person name="Emerson J.B."/>
            <person name="Anantharaman K."/>
            <person name="Thomas B.C."/>
            <person name="Malmstrom R."/>
            <person name="Stieglmeier M."/>
            <person name="Klingl A."/>
            <person name="Woyke T."/>
            <person name="Ryan C.M."/>
            <person name="Banfield J.F."/>
        </authorList>
    </citation>
    <scope>NUCLEOTIDE SEQUENCE [LARGE SCALE GENOMIC DNA]</scope>
    <source>
        <strain evidence="1">CG11_big_fil_rev_8_21_14_0_20_40_15</strain>
    </source>
</reference>
<evidence type="ECO:0000313" key="2">
    <source>
        <dbReference type="Proteomes" id="UP000229317"/>
    </source>
</evidence>